<dbReference type="EMBL" id="MU001631">
    <property type="protein sequence ID" value="KAF2488200.1"/>
    <property type="molecule type" value="Genomic_DNA"/>
</dbReference>
<dbReference type="InterPro" id="IPR021858">
    <property type="entry name" value="Fun_TF"/>
</dbReference>
<dbReference type="RefSeq" id="XP_033594769.1">
    <property type="nucleotide sequence ID" value="XM_033736496.1"/>
</dbReference>
<keyword evidence="3" id="KW-1185">Reference proteome</keyword>
<accession>A0A6A6Q739</accession>
<evidence type="ECO:0000313" key="3">
    <source>
        <dbReference type="Proteomes" id="UP000799767"/>
    </source>
</evidence>
<evidence type="ECO:0008006" key="4">
    <source>
        <dbReference type="Google" id="ProtNLM"/>
    </source>
</evidence>
<dbReference type="PANTHER" id="PTHR37540:SF5">
    <property type="entry name" value="TRANSCRIPTION FACTOR DOMAIN-CONTAINING PROTEIN"/>
    <property type="match status" value="1"/>
</dbReference>
<reference evidence="2" key="1">
    <citation type="journal article" date="2020" name="Stud. Mycol.">
        <title>101 Dothideomycetes genomes: a test case for predicting lifestyles and emergence of pathogens.</title>
        <authorList>
            <person name="Haridas S."/>
            <person name="Albert R."/>
            <person name="Binder M."/>
            <person name="Bloem J."/>
            <person name="Labutti K."/>
            <person name="Salamov A."/>
            <person name="Andreopoulos B."/>
            <person name="Baker S."/>
            <person name="Barry K."/>
            <person name="Bills G."/>
            <person name="Bluhm B."/>
            <person name="Cannon C."/>
            <person name="Castanera R."/>
            <person name="Culley D."/>
            <person name="Daum C."/>
            <person name="Ezra D."/>
            <person name="Gonzalez J."/>
            <person name="Henrissat B."/>
            <person name="Kuo A."/>
            <person name="Liang C."/>
            <person name="Lipzen A."/>
            <person name="Lutzoni F."/>
            <person name="Magnuson J."/>
            <person name="Mondo S."/>
            <person name="Nolan M."/>
            <person name="Ohm R."/>
            <person name="Pangilinan J."/>
            <person name="Park H.-J."/>
            <person name="Ramirez L."/>
            <person name="Alfaro M."/>
            <person name="Sun H."/>
            <person name="Tritt A."/>
            <person name="Yoshinaga Y."/>
            <person name="Zwiers L.-H."/>
            <person name="Turgeon B."/>
            <person name="Goodwin S."/>
            <person name="Spatafora J."/>
            <person name="Crous P."/>
            <person name="Grigoriev I."/>
        </authorList>
    </citation>
    <scope>NUCLEOTIDE SEQUENCE</scope>
    <source>
        <strain evidence="2">CBS 113389</strain>
    </source>
</reference>
<dbReference type="GeneID" id="54477498"/>
<organism evidence="2 3">
    <name type="scientific">Neohortaea acidophila</name>
    <dbReference type="NCBI Taxonomy" id="245834"/>
    <lineage>
        <taxon>Eukaryota</taxon>
        <taxon>Fungi</taxon>
        <taxon>Dikarya</taxon>
        <taxon>Ascomycota</taxon>
        <taxon>Pezizomycotina</taxon>
        <taxon>Dothideomycetes</taxon>
        <taxon>Dothideomycetidae</taxon>
        <taxon>Mycosphaerellales</taxon>
        <taxon>Teratosphaeriaceae</taxon>
        <taxon>Neohortaea</taxon>
    </lineage>
</organism>
<dbReference type="PANTHER" id="PTHR37540">
    <property type="entry name" value="TRANSCRIPTION FACTOR (ACR-2), PUTATIVE-RELATED-RELATED"/>
    <property type="match status" value="1"/>
</dbReference>
<gene>
    <name evidence="2" type="ORF">BDY17DRAFT_320691</name>
</gene>
<evidence type="ECO:0000256" key="1">
    <source>
        <dbReference type="SAM" id="MobiDB-lite"/>
    </source>
</evidence>
<dbReference type="Pfam" id="PF11951">
    <property type="entry name" value="Fungal_trans_2"/>
    <property type="match status" value="1"/>
</dbReference>
<dbReference type="OrthoDB" id="4159781at2759"/>
<protein>
    <recommendedName>
        <fullName evidence="4">Fungal-specific transcription factor domain-containing protein</fullName>
    </recommendedName>
</protein>
<name>A0A6A6Q739_9PEZI</name>
<feature type="region of interest" description="Disordered" evidence="1">
    <location>
        <begin position="46"/>
        <end position="69"/>
    </location>
</feature>
<evidence type="ECO:0000313" key="2">
    <source>
        <dbReference type="EMBL" id="KAF2488200.1"/>
    </source>
</evidence>
<dbReference type="AlphaFoldDB" id="A0A6A6Q739"/>
<dbReference type="Proteomes" id="UP000799767">
    <property type="component" value="Unassembled WGS sequence"/>
</dbReference>
<proteinExistence type="predicted"/>
<sequence>MQRPQRYDFVNIITPTDLPSPEHRRNVHMLSMRAFRRRQRIRRVREYNQSRPLAPANSDRMNESGGQSIRFDSIGSSTQLSSIQQSLLFHFSTVIGPSLLPCGSTTGQSNWVAPWLRLALAEPLILYALCSHAATDRASRGATDTVSSLRFRSLTLAGVRERLAANDGLPHDSTIAAVLLLTAGTLITGNIEELFHHMQALERLVKLRGGPEKLGCGGIVPLAMEWHHPSVALLLQHSRKPLPTASRNFGPSRDVYMLLRQCRGLVAQMEKFELGDPTAIQDAAKFGVRRSALEHGLVTSFQEGHHTMIDTVTLLAAMTLAFTYLRRFTLRTPTVVVLRQHLRRVLESSRSLQNDDDLPDDQAATVLWASAAAIKAGVGTTHRSTLHHLILISIRRLKIHDIGRIDGVLRGCAWAGALWTPELTDMMATGLAEANTVDYKTEH</sequence>